<evidence type="ECO:0000313" key="1">
    <source>
        <dbReference type="EMBL" id="KAK9098390.1"/>
    </source>
</evidence>
<evidence type="ECO:0000313" key="2">
    <source>
        <dbReference type="Proteomes" id="UP001420932"/>
    </source>
</evidence>
<dbReference type="AlphaFoldDB" id="A0AAP0EU98"/>
<keyword evidence="2" id="KW-1185">Reference proteome</keyword>
<dbReference type="EMBL" id="JBBNAF010000011">
    <property type="protein sequence ID" value="KAK9098390.1"/>
    <property type="molecule type" value="Genomic_DNA"/>
</dbReference>
<gene>
    <name evidence="1" type="ORF">Syun_025435</name>
</gene>
<reference evidence="1 2" key="1">
    <citation type="submission" date="2024-01" db="EMBL/GenBank/DDBJ databases">
        <title>Genome assemblies of Stephania.</title>
        <authorList>
            <person name="Yang L."/>
        </authorList>
    </citation>
    <scope>NUCLEOTIDE SEQUENCE [LARGE SCALE GENOMIC DNA]</scope>
    <source>
        <strain evidence="1">YNDBR</strain>
        <tissue evidence="1">Leaf</tissue>
    </source>
</reference>
<dbReference type="Proteomes" id="UP001420932">
    <property type="component" value="Unassembled WGS sequence"/>
</dbReference>
<organism evidence="1 2">
    <name type="scientific">Stephania yunnanensis</name>
    <dbReference type="NCBI Taxonomy" id="152371"/>
    <lineage>
        <taxon>Eukaryota</taxon>
        <taxon>Viridiplantae</taxon>
        <taxon>Streptophyta</taxon>
        <taxon>Embryophyta</taxon>
        <taxon>Tracheophyta</taxon>
        <taxon>Spermatophyta</taxon>
        <taxon>Magnoliopsida</taxon>
        <taxon>Ranunculales</taxon>
        <taxon>Menispermaceae</taxon>
        <taxon>Menispermoideae</taxon>
        <taxon>Cissampelideae</taxon>
        <taxon>Stephania</taxon>
    </lineage>
</organism>
<comment type="caution">
    <text evidence="1">The sequence shown here is derived from an EMBL/GenBank/DDBJ whole genome shotgun (WGS) entry which is preliminary data.</text>
</comment>
<accession>A0AAP0EU98</accession>
<proteinExistence type="predicted"/>
<name>A0AAP0EU98_9MAGN</name>
<sequence>MALWLWEQRGLGRQKKGDNRDLQCTPLVLISAYQEQRLGLMKCAIEIEGEKGVNREFRRSVASCIKKETAPPPYLHAIAHLSCPSMCVQQHFVGSPLSIVRPTILTLVLPLSLTKCVG</sequence>
<protein>
    <submittedName>
        <fullName evidence="1">Uncharacterized protein</fullName>
    </submittedName>
</protein>